<dbReference type="Proteomes" id="UP001209878">
    <property type="component" value="Unassembled WGS sequence"/>
</dbReference>
<dbReference type="EMBL" id="JAODUO010001525">
    <property type="protein sequence ID" value="KAK2162390.1"/>
    <property type="molecule type" value="Genomic_DNA"/>
</dbReference>
<dbReference type="Pfam" id="PF07801">
    <property type="entry name" value="DUF1647"/>
    <property type="match status" value="1"/>
</dbReference>
<dbReference type="AlphaFoldDB" id="A0AAD9K1U5"/>
<name>A0AAD9K1U5_RIDPI</name>
<evidence type="ECO:0000313" key="1">
    <source>
        <dbReference type="EMBL" id="KAK2162390.1"/>
    </source>
</evidence>
<evidence type="ECO:0000313" key="2">
    <source>
        <dbReference type="Proteomes" id="UP001209878"/>
    </source>
</evidence>
<comment type="caution">
    <text evidence="1">The sequence shown here is derived from an EMBL/GenBank/DDBJ whole genome shotgun (WGS) entry which is preliminary data.</text>
</comment>
<dbReference type="PANTHER" id="PTHR31389:SF4">
    <property type="entry name" value="LD39211P"/>
    <property type="match status" value="1"/>
</dbReference>
<protein>
    <submittedName>
        <fullName evidence="1">Uncharacterized protein</fullName>
    </submittedName>
</protein>
<reference evidence="1" key="1">
    <citation type="journal article" date="2023" name="Mol. Biol. Evol.">
        <title>Third-Generation Sequencing Reveals the Adaptive Role of the Epigenome in Three Deep-Sea Polychaetes.</title>
        <authorList>
            <person name="Perez M."/>
            <person name="Aroh O."/>
            <person name="Sun Y."/>
            <person name="Lan Y."/>
            <person name="Juniper S.K."/>
            <person name="Young C.R."/>
            <person name="Angers B."/>
            <person name="Qian P.Y."/>
        </authorList>
    </citation>
    <scope>NUCLEOTIDE SEQUENCE</scope>
    <source>
        <strain evidence="1">R07B-5</strain>
    </source>
</reference>
<organism evidence="1 2">
    <name type="scientific">Ridgeia piscesae</name>
    <name type="common">Tubeworm</name>
    <dbReference type="NCBI Taxonomy" id="27915"/>
    <lineage>
        <taxon>Eukaryota</taxon>
        <taxon>Metazoa</taxon>
        <taxon>Spiralia</taxon>
        <taxon>Lophotrochozoa</taxon>
        <taxon>Annelida</taxon>
        <taxon>Polychaeta</taxon>
        <taxon>Sedentaria</taxon>
        <taxon>Canalipalpata</taxon>
        <taxon>Sabellida</taxon>
        <taxon>Siboglinidae</taxon>
        <taxon>Ridgeia</taxon>
    </lineage>
</organism>
<accession>A0AAD9K1U5</accession>
<dbReference type="PANTHER" id="PTHR31389">
    <property type="entry name" value="LD39211P"/>
    <property type="match status" value="1"/>
</dbReference>
<keyword evidence="2" id="KW-1185">Reference proteome</keyword>
<proteinExistence type="predicted"/>
<dbReference type="InterPro" id="IPR012444">
    <property type="entry name" value="DUF1647"/>
</dbReference>
<gene>
    <name evidence="1" type="ORF">NP493_1525g00001</name>
</gene>
<sequence>MAANVSEKLPLQYASNSIPFNASDEARRTFMPPSDSFHPLTPDKMADFVFVTAASSNHFNEVVDAIASIQTLMPRKQIYFFDIGLRADQIAKVKDWCLVTYRYFNFSEVPKFTKHPLKAIAWKPLVIEKTLREKSAAFWVDASFRLLKTPDMSEAYRVARRNGGFVMLYGLRHSTFAVTMPNMYRYLSTDVNAQKNITQFGSGMLLVYRTEKVFRDILWWWVRCSQDADCFVPHSCPTCRFKKDRYKPFANCHRFDQSAINIIMSNIWLRDNRMLYTANDTFFRVVRSVTHMYSIKTCNVTSV</sequence>